<gene>
    <name evidence="1" type="ORF">CR513_52529</name>
</gene>
<comment type="caution">
    <text evidence="1">The sequence shown here is derived from an EMBL/GenBank/DDBJ whole genome shotgun (WGS) entry which is preliminary data.</text>
</comment>
<dbReference type="OrthoDB" id="1436780at2759"/>
<keyword evidence="2" id="KW-1185">Reference proteome</keyword>
<dbReference type="EMBL" id="QJKJ01012518">
    <property type="protein sequence ID" value="RDX68476.1"/>
    <property type="molecule type" value="Genomic_DNA"/>
</dbReference>
<dbReference type="Proteomes" id="UP000257109">
    <property type="component" value="Unassembled WGS sequence"/>
</dbReference>
<proteinExistence type="predicted"/>
<name>A0A371ER86_MUCPR</name>
<reference evidence="1" key="1">
    <citation type="submission" date="2018-05" db="EMBL/GenBank/DDBJ databases">
        <title>Draft genome of Mucuna pruriens seed.</title>
        <authorList>
            <person name="Nnadi N.E."/>
            <person name="Vos R."/>
            <person name="Hasami M.H."/>
            <person name="Devisetty U.K."/>
            <person name="Aguiy J.C."/>
        </authorList>
    </citation>
    <scope>NUCLEOTIDE SEQUENCE [LARGE SCALE GENOMIC DNA]</scope>
    <source>
        <strain evidence="1">JCA_2017</strain>
    </source>
</reference>
<accession>A0A371ER86</accession>
<organism evidence="1 2">
    <name type="scientific">Mucuna pruriens</name>
    <name type="common">Velvet bean</name>
    <name type="synonym">Dolichos pruriens</name>
    <dbReference type="NCBI Taxonomy" id="157652"/>
    <lineage>
        <taxon>Eukaryota</taxon>
        <taxon>Viridiplantae</taxon>
        <taxon>Streptophyta</taxon>
        <taxon>Embryophyta</taxon>
        <taxon>Tracheophyta</taxon>
        <taxon>Spermatophyta</taxon>
        <taxon>Magnoliopsida</taxon>
        <taxon>eudicotyledons</taxon>
        <taxon>Gunneridae</taxon>
        <taxon>Pentapetalae</taxon>
        <taxon>rosids</taxon>
        <taxon>fabids</taxon>
        <taxon>Fabales</taxon>
        <taxon>Fabaceae</taxon>
        <taxon>Papilionoideae</taxon>
        <taxon>50 kb inversion clade</taxon>
        <taxon>NPAAA clade</taxon>
        <taxon>indigoferoid/millettioid clade</taxon>
        <taxon>Phaseoleae</taxon>
        <taxon>Mucuna</taxon>
    </lineage>
</organism>
<dbReference type="AlphaFoldDB" id="A0A371ER86"/>
<protein>
    <submittedName>
        <fullName evidence="1">Uncharacterized protein</fullName>
    </submittedName>
</protein>
<evidence type="ECO:0000313" key="2">
    <source>
        <dbReference type="Proteomes" id="UP000257109"/>
    </source>
</evidence>
<feature type="non-terminal residue" evidence="1">
    <location>
        <position position="1"/>
    </location>
</feature>
<evidence type="ECO:0000313" key="1">
    <source>
        <dbReference type="EMBL" id="RDX68476.1"/>
    </source>
</evidence>
<sequence length="140" mass="16088">MGKKASKTNFFYMYETQLQDLSMNLLFYKLEVDILRTLEVISGQLHPNGVICHYLRMEPTAPKFLHYYVVQVGAKSMWVLLIGLSKTCLYVAYSTSYKGFKGCFVKFGLLVRSRSPWTEGRFPSIGIDRENSMDGLKMTC</sequence>